<feature type="domain" description="Replication protein A 70 kDa DNA-binding subunit B/D first OB fold" evidence="2">
    <location>
        <begin position="5"/>
        <end position="111"/>
    </location>
</feature>
<dbReference type="AlphaFoldDB" id="A0AAD8LWW4"/>
<dbReference type="Gene3D" id="2.40.50.140">
    <property type="entry name" value="Nucleic acid-binding proteins"/>
    <property type="match status" value="3"/>
</dbReference>
<evidence type="ECO:0000313" key="5">
    <source>
        <dbReference type="EMBL" id="KAK1351602.1"/>
    </source>
</evidence>
<dbReference type="InterPro" id="IPR031657">
    <property type="entry name" value="REPA_OB_2"/>
</dbReference>
<evidence type="ECO:0000259" key="3">
    <source>
        <dbReference type="Pfam" id="PF08646"/>
    </source>
</evidence>
<dbReference type="InterPro" id="IPR013955">
    <property type="entry name" value="Rep_factor-A_C"/>
</dbReference>
<dbReference type="CDD" id="cd04480">
    <property type="entry name" value="RPA1_DBD_A_like"/>
    <property type="match status" value="1"/>
</dbReference>
<dbReference type="PANTHER" id="PTHR47165">
    <property type="entry name" value="OS03G0429900 PROTEIN"/>
    <property type="match status" value="1"/>
</dbReference>
<comment type="caution">
    <text evidence="5">The sequence shown here is derived from an EMBL/GenBank/DDBJ whole genome shotgun (WGS) entry which is preliminary data.</text>
</comment>
<gene>
    <name evidence="5" type="ORF">POM88_054174</name>
</gene>
<dbReference type="PANTHER" id="PTHR47165:SF4">
    <property type="entry name" value="OS03G0429900 PROTEIN"/>
    <property type="match status" value="1"/>
</dbReference>
<dbReference type="Pfam" id="PF16900">
    <property type="entry name" value="REPA_OB_2"/>
    <property type="match status" value="1"/>
</dbReference>
<evidence type="ECO:0000313" key="6">
    <source>
        <dbReference type="Proteomes" id="UP001237642"/>
    </source>
</evidence>
<dbReference type="SUPFAM" id="SSF50249">
    <property type="entry name" value="Nucleic acid-binding proteins"/>
    <property type="match status" value="3"/>
</dbReference>
<dbReference type="InterPro" id="IPR003871">
    <property type="entry name" value="RFA1B/D_OB_1st"/>
</dbReference>
<dbReference type="EMBL" id="JAUIZM010000030">
    <property type="protein sequence ID" value="KAK1351602.1"/>
    <property type="molecule type" value="Genomic_DNA"/>
</dbReference>
<evidence type="ECO:0000259" key="2">
    <source>
        <dbReference type="Pfam" id="PF02721"/>
    </source>
</evidence>
<proteinExistence type="predicted"/>
<feature type="domain" description="Replication protein A OB" evidence="4">
    <location>
        <begin position="142"/>
        <end position="219"/>
    </location>
</feature>
<dbReference type="Proteomes" id="UP001237642">
    <property type="component" value="Unassembled WGS sequence"/>
</dbReference>
<dbReference type="InterPro" id="IPR012340">
    <property type="entry name" value="NA-bd_OB-fold"/>
</dbReference>
<keyword evidence="1" id="KW-0238">DNA-binding</keyword>
<dbReference type="Pfam" id="PF02721">
    <property type="entry name" value="DUF223"/>
    <property type="match status" value="1"/>
</dbReference>
<accession>A0AAD8LWW4</accession>
<sequence length="465" mass="53874">MMKLKYNTIDQLKKGSYQWKVRARVIRLWRGVSMSGELFKGFNILLLDEKNVRIQAFIPGSVSEEIEQKIEVGKCYTFSNFTIKEYKAEDKYRCVRMDKQLIFSKHTDVRELDEHELIIEKNGFDFFDLNDLGSLAHQNVYLTDAMGVIHTPQTLRKFLNVKGQEQVQKKFELTDGRTTVRVTLWDAFAENFEEALSKLTELPPIVILASVKVSEWKGKIDLCNVGATAFYLNYNHHSVTVMRKMLSKPIFSQHNFTGETREINKLYTVVDIKNLGRDYIQTEVICQVQVTKVEETQKWYHFVCTSCYKQIENVDGKYQCVNCDRNVPNPDKKFEVRITGLDTTDNIPILLCDREVRTIIGKTVNEVEKEEQVKGIFPGILKSIINRKYTIKLIVMEENMDNPTQVYVATNIFSGFDWDTDTTMEVCSISNSTQSKSQESGSTYHLDKLSQMNFETPKNNKSKHK</sequence>
<evidence type="ECO:0000256" key="1">
    <source>
        <dbReference type="ARBA" id="ARBA00023125"/>
    </source>
</evidence>
<reference evidence="5" key="2">
    <citation type="submission" date="2023-05" db="EMBL/GenBank/DDBJ databases">
        <authorList>
            <person name="Schelkunov M.I."/>
        </authorList>
    </citation>
    <scope>NUCLEOTIDE SEQUENCE</scope>
    <source>
        <strain evidence="5">Hsosn_3</strain>
        <tissue evidence="5">Leaf</tissue>
    </source>
</reference>
<feature type="domain" description="Replication factor A C-terminal" evidence="3">
    <location>
        <begin position="286"/>
        <end position="407"/>
    </location>
</feature>
<dbReference type="Pfam" id="PF08646">
    <property type="entry name" value="Rep_fac-A_C"/>
    <property type="match status" value="1"/>
</dbReference>
<reference evidence="5" key="1">
    <citation type="submission" date="2023-02" db="EMBL/GenBank/DDBJ databases">
        <title>Genome of toxic invasive species Heracleum sosnowskyi carries increased number of genes despite the absence of recent whole-genome duplications.</title>
        <authorList>
            <person name="Schelkunov M."/>
            <person name="Shtratnikova V."/>
            <person name="Makarenko M."/>
            <person name="Klepikova A."/>
            <person name="Omelchenko D."/>
            <person name="Novikova G."/>
            <person name="Obukhova E."/>
            <person name="Bogdanov V."/>
            <person name="Penin A."/>
            <person name="Logacheva M."/>
        </authorList>
    </citation>
    <scope>NUCLEOTIDE SEQUENCE</scope>
    <source>
        <strain evidence="5">Hsosn_3</strain>
        <tissue evidence="5">Leaf</tissue>
    </source>
</reference>
<keyword evidence="6" id="KW-1185">Reference proteome</keyword>
<organism evidence="5 6">
    <name type="scientific">Heracleum sosnowskyi</name>
    <dbReference type="NCBI Taxonomy" id="360622"/>
    <lineage>
        <taxon>Eukaryota</taxon>
        <taxon>Viridiplantae</taxon>
        <taxon>Streptophyta</taxon>
        <taxon>Embryophyta</taxon>
        <taxon>Tracheophyta</taxon>
        <taxon>Spermatophyta</taxon>
        <taxon>Magnoliopsida</taxon>
        <taxon>eudicotyledons</taxon>
        <taxon>Gunneridae</taxon>
        <taxon>Pentapetalae</taxon>
        <taxon>asterids</taxon>
        <taxon>campanulids</taxon>
        <taxon>Apiales</taxon>
        <taxon>Apiaceae</taxon>
        <taxon>Apioideae</taxon>
        <taxon>apioid superclade</taxon>
        <taxon>Tordylieae</taxon>
        <taxon>Tordyliinae</taxon>
        <taxon>Heracleum</taxon>
    </lineage>
</organism>
<dbReference type="GO" id="GO:0003677">
    <property type="term" value="F:DNA binding"/>
    <property type="evidence" value="ECO:0007669"/>
    <property type="project" value="UniProtKB-KW"/>
</dbReference>
<protein>
    <recommendedName>
        <fullName evidence="7">Replication protein A subunit</fullName>
    </recommendedName>
</protein>
<name>A0AAD8LWW4_9APIA</name>
<evidence type="ECO:0008006" key="7">
    <source>
        <dbReference type="Google" id="ProtNLM"/>
    </source>
</evidence>
<evidence type="ECO:0000259" key="4">
    <source>
        <dbReference type="Pfam" id="PF16900"/>
    </source>
</evidence>